<dbReference type="EMBL" id="KN847540">
    <property type="protein sequence ID" value="KIW04561.1"/>
    <property type="molecule type" value="Genomic_DNA"/>
</dbReference>
<feature type="transmembrane region" description="Helical" evidence="8">
    <location>
        <begin position="686"/>
        <end position="706"/>
    </location>
</feature>
<evidence type="ECO:0000259" key="9">
    <source>
        <dbReference type="Pfam" id="PF02714"/>
    </source>
</evidence>
<dbReference type="Proteomes" id="UP000053259">
    <property type="component" value="Unassembled WGS sequence"/>
</dbReference>
<dbReference type="InterPro" id="IPR032880">
    <property type="entry name" value="CSC1/OSCA1-like_N"/>
</dbReference>
<feature type="transmembrane region" description="Helical" evidence="8">
    <location>
        <begin position="548"/>
        <end position="565"/>
    </location>
</feature>
<feature type="transmembrane region" description="Helical" evidence="8">
    <location>
        <begin position="433"/>
        <end position="455"/>
    </location>
</feature>
<keyword evidence="4 8" id="KW-0812">Transmembrane</keyword>
<keyword evidence="5 8" id="KW-1133">Transmembrane helix</keyword>
<comment type="subcellular location">
    <subcellularLocation>
        <location evidence="1">Membrane</location>
        <topology evidence="1">Multi-pass membrane protein</topology>
    </subcellularLocation>
</comment>
<sequence>MKIFLTTRQAQTHADQFLDLISNPFQSQIQVNSIYASIIWAFAVSGALFFLFVLLRPRNSRVYAPRAKHADTRHAPVQLGKTPFAWIRAVHRIDEHELVERLGLDAVVFLRFLRMLRDIFLIFTVIGCGTLVPLTLVGGHSLYKQWSSVATLMKFTPQYIFGQKFWGYVAIAYIFQLVLFFFIWKNYQAVLVLRRRYFESRDYRLSLHARTLLIRHIPSAYQSDEGLHRIIHDIKSSYDVPKVVVARNTGMLPDLIEKHDQAVRQLEKYLAKYFSDPSRCPSTRPQCKVAEEDQGMYGQLRADAIEYLQYRIRRLRLEIDEMRQRIDSNDTLSFGFASYTHIEDAHAVAYATRKKAPHQSIISLAPKPHDLIWQNLDMSRATRRTRQFWDSLWMILLTIAYVPVNVLSAVFLSDFSHLGLLWPAFMRNLEAHPVSWGIAQGIVAPTFQYLIFLGLPSLFRRLYNHAGDTSKTSRERHVMSRLYAFFVFNNLIVFSVFGSAFRFLASVIEAQDQSVWDAIKHAHVFTNLMAGLCNVSTFWLTYQMQQNLGAAVDIAQLMPLLLGWFKRKFTHPTPRELIESTAPPPLDYASYYNSYLYVATVGMAIGILQPIIFPITAFYLFIELFFKRYMLQYIVITKIESGGSFWRTVINRLLAANVFCNAVVALIVGAQGVGSHDLIQDEAANASMLYALIPLPFLIWAFKWVCSRTFDDKLRYFSTVAKSDMEDVDHMLRKYRKNDRVAVRFGHPALYKKLLTPMVDAKAENMLNQVLSPDFQDKSIAGGATAYSRLGYSDVFIGNAEDGQKPETGGNAEMEQPFELVQEEDMDFEKFKRRAEFRDEFGGDGELYGNPEDLISRSGTPSTLRTLTPDLPKEFRRKPVEPSQLQGVSLPKDEMQDVAISEGHEDSVFQPTSALHEDNGRASSIDIDFPRPELDSQEIFTTALAHGQTK</sequence>
<dbReference type="InParanoid" id="A0A0D1XPU0"/>
<accession>A0A0D1XPU0</accession>
<feature type="transmembrane region" description="Helical" evidence="8">
    <location>
        <begin position="482"/>
        <end position="504"/>
    </location>
</feature>
<dbReference type="PANTHER" id="PTHR13018">
    <property type="entry name" value="PROBABLE MEMBRANE PROTEIN DUF221-RELATED"/>
    <property type="match status" value="1"/>
</dbReference>
<evidence type="ECO:0008006" key="14">
    <source>
        <dbReference type="Google" id="ProtNLM"/>
    </source>
</evidence>
<dbReference type="OrthoDB" id="2150324at2759"/>
<dbReference type="HOGENOM" id="CLU_009187_1_0_1"/>
<organism evidence="12 13">
    <name type="scientific">Verruconis gallopava</name>
    <dbReference type="NCBI Taxonomy" id="253628"/>
    <lineage>
        <taxon>Eukaryota</taxon>
        <taxon>Fungi</taxon>
        <taxon>Dikarya</taxon>
        <taxon>Ascomycota</taxon>
        <taxon>Pezizomycotina</taxon>
        <taxon>Dothideomycetes</taxon>
        <taxon>Pleosporomycetidae</taxon>
        <taxon>Venturiales</taxon>
        <taxon>Sympoventuriaceae</taxon>
        <taxon>Verruconis</taxon>
    </lineage>
</organism>
<dbReference type="Pfam" id="PF13967">
    <property type="entry name" value="RSN1_TM"/>
    <property type="match status" value="1"/>
</dbReference>
<dbReference type="PANTHER" id="PTHR13018:SF149">
    <property type="entry name" value="DOMAIN PROTEIN, PUTATIVE (AFU_ORTHOLOGUE AFUA_3G11660)-RELATED"/>
    <property type="match status" value="1"/>
</dbReference>
<evidence type="ECO:0000259" key="10">
    <source>
        <dbReference type="Pfam" id="PF13967"/>
    </source>
</evidence>
<evidence type="ECO:0000259" key="11">
    <source>
        <dbReference type="Pfam" id="PF14703"/>
    </source>
</evidence>
<reference evidence="12 13" key="1">
    <citation type="submission" date="2015-01" db="EMBL/GenBank/DDBJ databases">
        <title>The Genome Sequence of Ochroconis gallopava CBS43764.</title>
        <authorList>
            <consortium name="The Broad Institute Genomics Platform"/>
            <person name="Cuomo C."/>
            <person name="de Hoog S."/>
            <person name="Gorbushina A."/>
            <person name="Stielow B."/>
            <person name="Teixiera M."/>
            <person name="Abouelleil A."/>
            <person name="Chapman S.B."/>
            <person name="Priest M."/>
            <person name="Young S.K."/>
            <person name="Wortman J."/>
            <person name="Nusbaum C."/>
            <person name="Birren B."/>
        </authorList>
    </citation>
    <scope>NUCLEOTIDE SEQUENCE [LARGE SCALE GENOMIC DNA]</scope>
    <source>
        <strain evidence="12 13">CBS 43764</strain>
    </source>
</reference>
<dbReference type="Pfam" id="PF02714">
    <property type="entry name" value="RSN1_7TM"/>
    <property type="match status" value="1"/>
</dbReference>
<dbReference type="VEuPathDB" id="FungiDB:PV09_04313"/>
<keyword evidence="6 8" id="KW-0472">Membrane</keyword>
<feature type="transmembrane region" description="Helical" evidence="8">
    <location>
        <begin position="119"/>
        <end position="143"/>
    </location>
</feature>
<evidence type="ECO:0000256" key="8">
    <source>
        <dbReference type="SAM" id="Phobius"/>
    </source>
</evidence>
<dbReference type="RefSeq" id="XP_016214430.1">
    <property type="nucleotide sequence ID" value="XM_016357638.1"/>
</dbReference>
<keyword evidence="3" id="KW-0813">Transport</keyword>
<feature type="transmembrane region" description="Helical" evidence="8">
    <location>
        <begin position="392"/>
        <end position="413"/>
    </location>
</feature>
<evidence type="ECO:0000256" key="3">
    <source>
        <dbReference type="ARBA" id="ARBA00022448"/>
    </source>
</evidence>
<name>A0A0D1XPU0_9PEZI</name>
<evidence type="ECO:0000256" key="6">
    <source>
        <dbReference type="ARBA" id="ARBA00023136"/>
    </source>
</evidence>
<dbReference type="GeneID" id="27312286"/>
<protein>
    <recommendedName>
        <fullName evidence="14">CSC1/OSCA1-like 7TM region domain-containing protein</fullName>
    </recommendedName>
</protein>
<dbReference type="InterPro" id="IPR045122">
    <property type="entry name" value="Csc1-like"/>
</dbReference>
<feature type="transmembrane region" description="Helical" evidence="8">
    <location>
        <begin position="653"/>
        <end position="674"/>
    </location>
</feature>
<dbReference type="InterPro" id="IPR003864">
    <property type="entry name" value="CSC1/OSCA1-like_7TM"/>
</dbReference>
<evidence type="ECO:0000256" key="5">
    <source>
        <dbReference type="ARBA" id="ARBA00022989"/>
    </source>
</evidence>
<evidence type="ECO:0000256" key="2">
    <source>
        <dbReference type="ARBA" id="ARBA00007779"/>
    </source>
</evidence>
<comment type="similarity">
    <text evidence="2">Belongs to the CSC1 (TC 1.A.17) family.</text>
</comment>
<feature type="transmembrane region" description="Helical" evidence="8">
    <location>
        <begin position="34"/>
        <end position="55"/>
    </location>
</feature>
<feature type="domain" description="CSC1/OSCA1-like 7TM region" evidence="9">
    <location>
        <begin position="387"/>
        <end position="666"/>
    </location>
</feature>
<evidence type="ECO:0000256" key="4">
    <source>
        <dbReference type="ARBA" id="ARBA00022692"/>
    </source>
</evidence>
<feature type="region of interest" description="Disordered" evidence="7">
    <location>
        <begin position="842"/>
        <end position="864"/>
    </location>
</feature>
<evidence type="ECO:0000313" key="13">
    <source>
        <dbReference type="Proteomes" id="UP000053259"/>
    </source>
</evidence>
<feature type="transmembrane region" description="Helical" evidence="8">
    <location>
        <begin position="165"/>
        <end position="184"/>
    </location>
</feature>
<feature type="domain" description="CSC1/OSCA1-like N-terminal transmembrane" evidence="10">
    <location>
        <begin position="34"/>
        <end position="186"/>
    </location>
</feature>
<dbReference type="Pfam" id="PF14703">
    <property type="entry name" value="PHM7_cyt"/>
    <property type="match status" value="1"/>
</dbReference>
<feature type="region of interest" description="Disordered" evidence="7">
    <location>
        <begin position="901"/>
        <end position="933"/>
    </location>
</feature>
<proteinExistence type="inferred from homology"/>
<dbReference type="AlphaFoldDB" id="A0A0D1XPU0"/>
<feature type="transmembrane region" description="Helical" evidence="8">
    <location>
        <begin position="595"/>
        <end position="622"/>
    </location>
</feature>
<keyword evidence="13" id="KW-1185">Reference proteome</keyword>
<evidence type="ECO:0000256" key="1">
    <source>
        <dbReference type="ARBA" id="ARBA00004141"/>
    </source>
</evidence>
<dbReference type="GO" id="GO:0005886">
    <property type="term" value="C:plasma membrane"/>
    <property type="evidence" value="ECO:0007669"/>
    <property type="project" value="TreeGrafter"/>
</dbReference>
<dbReference type="GO" id="GO:0005227">
    <property type="term" value="F:calcium-activated cation channel activity"/>
    <property type="evidence" value="ECO:0007669"/>
    <property type="project" value="InterPro"/>
</dbReference>
<gene>
    <name evidence="12" type="ORF">PV09_04313</name>
</gene>
<evidence type="ECO:0000313" key="12">
    <source>
        <dbReference type="EMBL" id="KIW04561.1"/>
    </source>
</evidence>
<feature type="transmembrane region" description="Helical" evidence="8">
    <location>
        <begin position="524"/>
        <end position="541"/>
    </location>
</feature>
<evidence type="ECO:0000256" key="7">
    <source>
        <dbReference type="SAM" id="MobiDB-lite"/>
    </source>
</evidence>
<dbReference type="InterPro" id="IPR027815">
    <property type="entry name" value="CSC1/OSCA1-like_cyt"/>
</dbReference>
<feature type="domain" description="CSC1/OSCA1-like cytosolic" evidence="11">
    <location>
        <begin position="209"/>
        <end position="375"/>
    </location>
</feature>